<reference evidence="1 2" key="1">
    <citation type="submission" date="2024-09" db="EMBL/GenBank/DDBJ databases">
        <title>Genome sequencing and assembly of Phytophthora oleae, isolate VK10A, causative agent of rot of olive drupes.</title>
        <authorList>
            <person name="Conti Taguali S."/>
            <person name="Riolo M."/>
            <person name="La Spada F."/>
            <person name="Cacciola S.O."/>
            <person name="Dionisio G."/>
        </authorList>
    </citation>
    <scope>NUCLEOTIDE SEQUENCE [LARGE SCALE GENOMIC DNA]</scope>
    <source>
        <strain evidence="1 2">VK10A</strain>
    </source>
</reference>
<dbReference type="Proteomes" id="UP001632037">
    <property type="component" value="Unassembled WGS sequence"/>
</dbReference>
<keyword evidence="2" id="KW-1185">Reference proteome</keyword>
<organism evidence="1 2">
    <name type="scientific">Phytophthora oleae</name>
    <dbReference type="NCBI Taxonomy" id="2107226"/>
    <lineage>
        <taxon>Eukaryota</taxon>
        <taxon>Sar</taxon>
        <taxon>Stramenopiles</taxon>
        <taxon>Oomycota</taxon>
        <taxon>Peronosporomycetes</taxon>
        <taxon>Peronosporales</taxon>
        <taxon>Peronosporaceae</taxon>
        <taxon>Phytophthora</taxon>
    </lineage>
</organism>
<dbReference type="EMBL" id="JBIMZQ010000023">
    <property type="protein sequence ID" value="KAL3664516.1"/>
    <property type="molecule type" value="Genomic_DNA"/>
</dbReference>
<comment type="caution">
    <text evidence="1">The sequence shown here is derived from an EMBL/GenBank/DDBJ whole genome shotgun (WGS) entry which is preliminary data.</text>
</comment>
<proteinExistence type="predicted"/>
<protein>
    <submittedName>
        <fullName evidence="1">Uncharacterized protein</fullName>
    </submittedName>
</protein>
<accession>A0ABD3FDZ7</accession>
<evidence type="ECO:0000313" key="1">
    <source>
        <dbReference type="EMBL" id="KAL3664516.1"/>
    </source>
</evidence>
<gene>
    <name evidence="1" type="ORF">V7S43_010268</name>
</gene>
<name>A0ABD3FDZ7_9STRA</name>
<evidence type="ECO:0000313" key="2">
    <source>
        <dbReference type="Proteomes" id="UP001632037"/>
    </source>
</evidence>
<sequence>MWMDNHPVHMISSGGSRSLGPVYRRVGCDKQNFPAPGLVRDYQRLLADAGDSGDGLGRCQNALALGPLAHALQRRASSLPVPAVKASYAMRCSQQAHRRKCSPRPSSVTGGGTTLAPHVGQSILGFGAAFAALGSKKDLH</sequence>
<dbReference type="AlphaFoldDB" id="A0ABD3FDZ7"/>